<dbReference type="GO" id="GO:0003700">
    <property type="term" value="F:DNA-binding transcription factor activity"/>
    <property type="evidence" value="ECO:0007669"/>
    <property type="project" value="InterPro"/>
</dbReference>
<reference evidence="1 2" key="1">
    <citation type="submission" date="2018-08" db="EMBL/GenBank/DDBJ databases">
        <authorList>
            <consortium name="NARMS: The National Antimicrobial Resistance Monitoring System"/>
        </authorList>
    </citation>
    <scope>NUCLEOTIDE SEQUENCE [LARGE SCALE GENOMIC DNA]</scope>
    <source>
        <strain evidence="1 2">FSIS11706358</strain>
    </source>
</reference>
<accession>A0A0J2BFX4</accession>
<dbReference type="GO" id="GO:0004519">
    <property type="term" value="F:endonuclease activity"/>
    <property type="evidence" value="ECO:0007669"/>
    <property type="project" value="UniProtKB-KW"/>
</dbReference>
<dbReference type="InterPro" id="IPR036955">
    <property type="entry name" value="AP2/ERF_dom_sf"/>
</dbReference>
<dbReference type="AlphaFoldDB" id="A0A0J2BFX4"/>
<dbReference type="PANTHER" id="PTHR31677:SF196">
    <property type="entry name" value="ETHYLENE-RESPONSIVE TRANSCRIPTION FACTOR ERF109"/>
    <property type="match status" value="1"/>
</dbReference>
<gene>
    <name evidence="1" type="ORF">C0P57_001160</name>
</gene>
<dbReference type="InterPro" id="IPR016177">
    <property type="entry name" value="DNA-bd_dom_sf"/>
</dbReference>
<dbReference type="InterPro" id="IPR044925">
    <property type="entry name" value="His-Me_finger_sf"/>
</dbReference>
<protein>
    <submittedName>
        <fullName evidence="1">Endonuclease</fullName>
    </submittedName>
</protein>
<dbReference type="SUPFAM" id="SSF54060">
    <property type="entry name" value="His-Me finger endonucleases"/>
    <property type="match status" value="1"/>
</dbReference>
<dbReference type="PANTHER" id="PTHR31677">
    <property type="entry name" value="AP2 DOMAIN CLASS TRANSCRIPTION FACTOR"/>
    <property type="match status" value="1"/>
</dbReference>
<sequence length="174" mass="19987">MVTRYTKAWPEEVIRYINENITADFESGTLFRNGVKIEGSLVNPKPRQYLAFGCRINGKFRILKVHQVIFYLYHGKQAKLWIDHIDGDPLNNAISNLREVTKEQNQANMIPRKKTKSGYKGVHPRVDNKGFWATIRCNGKSHYLGQFNTAEEAAKAYDAASLELHGKYGHRNFS</sequence>
<dbReference type="RefSeq" id="WP_000258747.1">
    <property type="nucleotide sequence ID" value="NZ_AP022159.1"/>
</dbReference>
<dbReference type="SUPFAM" id="SSF54171">
    <property type="entry name" value="DNA-binding domain"/>
    <property type="match status" value="1"/>
</dbReference>
<dbReference type="SMART" id="SM00380">
    <property type="entry name" value="AP2"/>
    <property type="match status" value="1"/>
</dbReference>
<comment type="caution">
    <text evidence="1">The sequence shown here is derived from an EMBL/GenBank/DDBJ whole genome shotgun (WGS) entry which is preliminary data.</text>
</comment>
<name>A0A0J2BFX4_ECOLX</name>
<organism evidence="1 2">
    <name type="scientific">Escherichia coli</name>
    <dbReference type="NCBI Taxonomy" id="562"/>
    <lineage>
        <taxon>Bacteria</taxon>
        <taxon>Pseudomonadati</taxon>
        <taxon>Pseudomonadota</taxon>
        <taxon>Gammaproteobacteria</taxon>
        <taxon>Enterobacterales</taxon>
        <taxon>Enterobacteriaceae</taxon>
        <taxon>Escherichia</taxon>
    </lineage>
</organism>
<dbReference type="GO" id="GO:0003677">
    <property type="term" value="F:DNA binding"/>
    <property type="evidence" value="ECO:0007669"/>
    <property type="project" value="InterPro"/>
</dbReference>
<dbReference type="Gene3D" id="3.30.730.10">
    <property type="entry name" value="AP2/ERF domain"/>
    <property type="match status" value="1"/>
</dbReference>
<dbReference type="Gene3D" id="3.90.75.20">
    <property type="match status" value="1"/>
</dbReference>
<dbReference type="Pfam" id="PF13392">
    <property type="entry name" value="HNH_3"/>
    <property type="match status" value="1"/>
</dbReference>
<dbReference type="InterPro" id="IPR003615">
    <property type="entry name" value="HNH_nuc"/>
</dbReference>
<dbReference type="Proteomes" id="UP000542214">
    <property type="component" value="Unassembled WGS sequence"/>
</dbReference>
<evidence type="ECO:0000313" key="2">
    <source>
        <dbReference type="Proteomes" id="UP000542214"/>
    </source>
</evidence>
<dbReference type="CDD" id="cd00018">
    <property type="entry name" value="AP2"/>
    <property type="match status" value="1"/>
</dbReference>
<dbReference type="InterPro" id="IPR001471">
    <property type="entry name" value="AP2/ERF_dom"/>
</dbReference>
<keyword evidence="1" id="KW-0255">Endonuclease</keyword>
<dbReference type="PROSITE" id="PS51032">
    <property type="entry name" value="AP2_ERF"/>
    <property type="match status" value="1"/>
</dbReference>
<accession>A0A2A2XK81</accession>
<dbReference type="EMBL" id="AASFZR010000013">
    <property type="protein sequence ID" value="EFB4531952.1"/>
    <property type="molecule type" value="Genomic_DNA"/>
</dbReference>
<keyword evidence="1" id="KW-0378">Hydrolase</keyword>
<accession>A0A236MTN8</accession>
<keyword evidence="1" id="KW-0540">Nuclease</keyword>
<evidence type="ECO:0000313" key="1">
    <source>
        <dbReference type="EMBL" id="EFB4531952.1"/>
    </source>
</evidence>
<proteinExistence type="predicted"/>